<dbReference type="InterPro" id="IPR024207">
    <property type="entry name" value="CotJB_dom"/>
</dbReference>
<name>A0A1E5FZW5_9FIRM</name>
<dbReference type="EMBL" id="MIJE01000033">
    <property type="protein sequence ID" value="OEF96112.1"/>
    <property type="molecule type" value="Genomic_DNA"/>
</dbReference>
<dbReference type="STRING" id="766136.BHF68_10295"/>
<accession>A0A1E5FZW5</accession>
<dbReference type="AlphaFoldDB" id="A0A1E5FZW5"/>
<dbReference type="Pfam" id="PF12652">
    <property type="entry name" value="CotJB"/>
    <property type="match status" value="1"/>
</dbReference>
<evidence type="ECO:0000313" key="2">
    <source>
        <dbReference type="EMBL" id="OEF96112.1"/>
    </source>
</evidence>
<evidence type="ECO:0000259" key="1">
    <source>
        <dbReference type="Pfam" id="PF12652"/>
    </source>
</evidence>
<gene>
    <name evidence="2" type="ORF">BHF68_10295</name>
</gene>
<organism evidence="2 3">
    <name type="scientific">Desulfuribacillus alkaliarsenatis</name>
    <dbReference type="NCBI Taxonomy" id="766136"/>
    <lineage>
        <taxon>Bacteria</taxon>
        <taxon>Bacillati</taxon>
        <taxon>Bacillota</taxon>
        <taxon>Desulfuribacillia</taxon>
        <taxon>Desulfuribacillales</taxon>
        <taxon>Desulfuribacillaceae</taxon>
        <taxon>Desulfuribacillus</taxon>
    </lineage>
</organism>
<dbReference type="RefSeq" id="WP_069644033.1">
    <property type="nucleotide sequence ID" value="NZ_MIJE01000033.1"/>
</dbReference>
<feature type="domain" description="Protein CotJB" evidence="1">
    <location>
        <begin position="15"/>
        <end position="91"/>
    </location>
</feature>
<dbReference type="Proteomes" id="UP000094296">
    <property type="component" value="Unassembled WGS sequence"/>
</dbReference>
<comment type="caution">
    <text evidence="2">The sequence shown here is derived from an EMBL/GenBank/DDBJ whole genome shotgun (WGS) entry which is preliminary data.</text>
</comment>
<keyword evidence="3" id="KW-1185">Reference proteome</keyword>
<sequence length="92" mass="11079">MSKATTESCKKMPREQMLKEIQALEFALLEINLYLDMYPTDKRAVCQYNVLSEQMNILKTEYQMEYGSLYNYGEFPSKYPFDWVKTPWPWEL</sequence>
<dbReference type="PIRSF" id="PIRSF010606">
    <property type="entry name" value="Spore_coat_CotJB"/>
    <property type="match status" value="1"/>
</dbReference>
<proteinExistence type="predicted"/>
<evidence type="ECO:0000313" key="3">
    <source>
        <dbReference type="Proteomes" id="UP000094296"/>
    </source>
</evidence>
<protein>
    <recommendedName>
        <fullName evidence="1">Protein CotJB domain-containing protein</fullName>
    </recommendedName>
</protein>
<dbReference type="InterPro" id="IPR016571">
    <property type="entry name" value="Spore_coat_assembly_CotJB"/>
</dbReference>
<reference evidence="2 3" key="1">
    <citation type="submission" date="2016-09" db="EMBL/GenBank/DDBJ databases">
        <title>Draft genome sequence for the type strain of Desulfuribacillus alkaliarsenatis AHT28, an obligately anaerobic, sulfidogenic bacterium isolated from Russian soda lake sediments.</title>
        <authorList>
            <person name="Abin C.A."/>
            <person name="Hollibaugh J.T."/>
        </authorList>
    </citation>
    <scope>NUCLEOTIDE SEQUENCE [LARGE SCALE GENOMIC DNA]</scope>
    <source>
        <strain evidence="2 3">AHT28</strain>
    </source>
</reference>